<gene>
    <name evidence="1" type="ORF">LCGC14_2137090</name>
</gene>
<accession>A0A0F9ELT0</accession>
<protein>
    <submittedName>
        <fullName evidence="1">Uncharacterized protein</fullName>
    </submittedName>
</protein>
<proteinExistence type="predicted"/>
<feature type="non-terminal residue" evidence="1">
    <location>
        <position position="110"/>
    </location>
</feature>
<organism evidence="1">
    <name type="scientific">marine sediment metagenome</name>
    <dbReference type="NCBI Taxonomy" id="412755"/>
    <lineage>
        <taxon>unclassified sequences</taxon>
        <taxon>metagenomes</taxon>
        <taxon>ecological metagenomes</taxon>
    </lineage>
</organism>
<dbReference type="AlphaFoldDB" id="A0A0F9ELT0"/>
<evidence type="ECO:0000313" key="1">
    <source>
        <dbReference type="EMBL" id="KKL67226.1"/>
    </source>
</evidence>
<sequence length="110" mass="12773">MQYPDIGNPKHQLGQCVEDTTDEYGVFDKGICYLVLWVYSRSLKLEVRKGYTHSRLHEGEEPWKGTKDELARGKFDFDMKLGSIAFVLDDIIIQRVIANELKARFKESVF</sequence>
<comment type="caution">
    <text evidence="1">The sequence shown here is derived from an EMBL/GenBank/DDBJ whole genome shotgun (WGS) entry which is preliminary data.</text>
</comment>
<dbReference type="EMBL" id="LAZR01026936">
    <property type="protein sequence ID" value="KKL67226.1"/>
    <property type="molecule type" value="Genomic_DNA"/>
</dbReference>
<reference evidence="1" key="1">
    <citation type="journal article" date="2015" name="Nature">
        <title>Complex archaea that bridge the gap between prokaryotes and eukaryotes.</title>
        <authorList>
            <person name="Spang A."/>
            <person name="Saw J.H."/>
            <person name="Jorgensen S.L."/>
            <person name="Zaremba-Niedzwiedzka K."/>
            <person name="Martijn J."/>
            <person name="Lind A.E."/>
            <person name="van Eijk R."/>
            <person name="Schleper C."/>
            <person name="Guy L."/>
            <person name="Ettema T.J."/>
        </authorList>
    </citation>
    <scope>NUCLEOTIDE SEQUENCE</scope>
</reference>
<name>A0A0F9ELT0_9ZZZZ</name>